<dbReference type="Gene3D" id="1.20.1280.50">
    <property type="match status" value="1"/>
</dbReference>
<dbReference type="PROSITE" id="PS50294">
    <property type="entry name" value="WD_REPEATS_REGION"/>
    <property type="match status" value="5"/>
</dbReference>
<dbReference type="GO" id="GO:0010992">
    <property type="term" value="P:ubiquitin recycling"/>
    <property type="evidence" value="ECO:0007669"/>
    <property type="project" value="TreeGrafter"/>
</dbReference>
<name>A0A152A1Z7_TIELA</name>
<dbReference type="Proteomes" id="UP000076078">
    <property type="component" value="Unassembled WGS sequence"/>
</dbReference>
<dbReference type="GO" id="GO:0005737">
    <property type="term" value="C:cytoplasm"/>
    <property type="evidence" value="ECO:0007669"/>
    <property type="project" value="TreeGrafter"/>
</dbReference>
<dbReference type="GO" id="GO:0043161">
    <property type="term" value="P:proteasome-mediated ubiquitin-dependent protein catabolic process"/>
    <property type="evidence" value="ECO:0007669"/>
    <property type="project" value="TreeGrafter"/>
</dbReference>
<evidence type="ECO:0000256" key="3">
    <source>
        <dbReference type="PROSITE-ProRule" id="PRU00221"/>
    </source>
</evidence>
<protein>
    <recommendedName>
        <fullName evidence="4">F-box domain-containing protein</fullName>
    </recommendedName>
</protein>
<dbReference type="PROSITE" id="PS50082">
    <property type="entry name" value="WD_REPEATS_2"/>
    <property type="match status" value="5"/>
</dbReference>
<evidence type="ECO:0000313" key="6">
    <source>
        <dbReference type="Proteomes" id="UP000076078"/>
    </source>
</evidence>
<evidence type="ECO:0000256" key="2">
    <source>
        <dbReference type="ARBA" id="ARBA00022737"/>
    </source>
</evidence>
<dbReference type="STRING" id="361077.A0A152A1Z7"/>
<dbReference type="GO" id="GO:0043130">
    <property type="term" value="F:ubiquitin binding"/>
    <property type="evidence" value="ECO:0007669"/>
    <property type="project" value="TreeGrafter"/>
</dbReference>
<dbReference type="InterPro" id="IPR001810">
    <property type="entry name" value="F-box_dom"/>
</dbReference>
<dbReference type="OMA" id="FHITANI"/>
<evidence type="ECO:0000259" key="4">
    <source>
        <dbReference type="PROSITE" id="PS50181"/>
    </source>
</evidence>
<evidence type="ECO:0000313" key="5">
    <source>
        <dbReference type="EMBL" id="KYR00115.1"/>
    </source>
</evidence>
<dbReference type="OrthoDB" id="19711at2759"/>
<accession>A0A152A1Z7</accession>
<dbReference type="InterPro" id="IPR036047">
    <property type="entry name" value="F-box-like_dom_sf"/>
</dbReference>
<feature type="repeat" description="WD" evidence="3">
    <location>
        <begin position="355"/>
        <end position="387"/>
    </location>
</feature>
<dbReference type="CDD" id="cd00200">
    <property type="entry name" value="WD40"/>
    <property type="match status" value="1"/>
</dbReference>
<dbReference type="Gene3D" id="2.130.10.10">
    <property type="entry name" value="YVTN repeat-like/Quinoprotein amine dehydrogenase"/>
    <property type="match status" value="3"/>
</dbReference>
<dbReference type="InterPro" id="IPR036322">
    <property type="entry name" value="WD40_repeat_dom_sf"/>
</dbReference>
<proteinExistence type="predicted"/>
<keyword evidence="6" id="KW-1185">Reference proteome</keyword>
<dbReference type="InterPro" id="IPR019775">
    <property type="entry name" value="WD40_repeat_CS"/>
</dbReference>
<dbReference type="PRINTS" id="PR00320">
    <property type="entry name" value="GPROTEINBRPT"/>
</dbReference>
<dbReference type="InterPro" id="IPR020472">
    <property type="entry name" value="WD40_PAC1"/>
</dbReference>
<dbReference type="InParanoid" id="A0A152A1Z7"/>
<dbReference type="AlphaFoldDB" id="A0A152A1Z7"/>
<feature type="domain" description="F-box" evidence="4">
    <location>
        <begin position="57"/>
        <end position="103"/>
    </location>
</feature>
<dbReference type="Pfam" id="PF12937">
    <property type="entry name" value="F-box-like"/>
    <property type="match status" value="1"/>
</dbReference>
<feature type="repeat" description="WD" evidence="3">
    <location>
        <begin position="311"/>
        <end position="354"/>
    </location>
</feature>
<evidence type="ECO:0000256" key="1">
    <source>
        <dbReference type="ARBA" id="ARBA00022574"/>
    </source>
</evidence>
<dbReference type="EMBL" id="LODT01000016">
    <property type="protein sequence ID" value="KYR00115.1"/>
    <property type="molecule type" value="Genomic_DNA"/>
</dbReference>
<gene>
    <name evidence="5" type="ORF">DLAC_03264</name>
</gene>
<dbReference type="InterPro" id="IPR001680">
    <property type="entry name" value="WD40_rpt"/>
</dbReference>
<dbReference type="PROSITE" id="PS50181">
    <property type="entry name" value="FBOX"/>
    <property type="match status" value="1"/>
</dbReference>
<dbReference type="SUPFAM" id="SSF81383">
    <property type="entry name" value="F-box domain"/>
    <property type="match status" value="1"/>
</dbReference>
<feature type="repeat" description="WD" evidence="3">
    <location>
        <begin position="394"/>
        <end position="433"/>
    </location>
</feature>
<organism evidence="5 6">
    <name type="scientific">Tieghemostelium lacteum</name>
    <name type="common">Slime mold</name>
    <name type="synonym">Dictyostelium lacteum</name>
    <dbReference type="NCBI Taxonomy" id="361077"/>
    <lineage>
        <taxon>Eukaryota</taxon>
        <taxon>Amoebozoa</taxon>
        <taxon>Evosea</taxon>
        <taxon>Eumycetozoa</taxon>
        <taxon>Dictyostelia</taxon>
        <taxon>Dictyosteliales</taxon>
        <taxon>Raperosteliaceae</taxon>
        <taxon>Tieghemostelium</taxon>
    </lineage>
</organism>
<keyword evidence="2" id="KW-0677">Repeat</keyword>
<dbReference type="SMART" id="SM00320">
    <property type="entry name" value="WD40"/>
    <property type="match status" value="7"/>
</dbReference>
<dbReference type="InterPro" id="IPR015943">
    <property type="entry name" value="WD40/YVTN_repeat-like_dom_sf"/>
</dbReference>
<dbReference type="PANTHER" id="PTHR19849:SF1">
    <property type="entry name" value="F-BOX_WD REPEAT-CONTAINING PROTEIN 7"/>
    <property type="match status" value="1"/>
</dbReference>
<feature type="repeat" description="WD" evidence="3">
    <location>
        <begin position="232"/>
        <end position="271"/>
    </location>
</feature>
<dbReference type="SMART" id="SM00256">
    <property type="entry name" value="FBOX"/>
    <property type="match status" value="1"/>
</dbReference>
<comment type="caution">
    <text evidence="5">The sequence shown here is derived from an EMBL/GenBank/DDBJ whole genome shotgun (WGS) entry which is preliminary data.</text>
</comment>
<dbReference type="PROSITE" id="PS00678">
    <property type="entry name" value="WD_REPEATS_1"/>
    <property type="match status" value="3"/>
</dbReference>
<dbReference type="Pfam" id="PF00400">
    <property type="entry name" value="WD40"/>
    <property type="match status" value="6"/>
</dbReference>
<sequence length="470" mass="53374">MEELKLVPKNITFSNLLDFLVNSLNALSEKVLINVNALKDHFLRLLTEKKEKFKDSHSLTLILPEEVMLHIFKFLSPIDLCRVCRVNSKWRYLAFDISLWRDICLQLLDGSNYLAYQQQQQKYQNNSNNSSNLNMNNCKSANVTPLKYSWGDNWYVGEYRKDSNWRSGKYSTTILRGHKGIVWSLLFESDSNTLISGSKDSTVKVWDCNDIGTNQLHFDDLKDSIRRCQKNLQGHNNGIICLGSTPTRLVSGSADWSLKIWDRKDGRCIGTIQTNSSVWSLQILGDSLICGCVNGTMCVFDLNTLNCSKILRGHTAPVRCLQAINHNGQDLVISGSYDKTIKIWDMNESRCVNTIHAHTHKINCLQYENGQLVSGSHDGLLKIWDMNGGLIHTLQGHDNMIHCLQFKGNKLLSGSYDSTIRLWDLKTGSHVNTIKGLSSVTCLKFNDSKLITGYEDSTIKIFDFSYNKPK</sequence>
<dbReference type="SUPFAM" id="SSF50978">
    <property type="entry name" value="WD40 repeat-like"/>
    <property type="match status" value="1"/>
</dbReference>
<keyword evidence="1 3" id="KW-0853">WD repeat</keyword>
<feature type="repeat" description="WD" evidence="3">
    <location>
        <begin position="175"/>
        <end position="207"/>
    </location>
</feature>
<reference evidence="5 6" key="1">
    <citation type="submission" date="2015-12" db="EMBL/GenBank/DDBJ databases">
        <title>Dictyostelia acquired genes for synthesis and detection of signals that induce cell-type specialization by lateral gene transfer from prokaryotes.</title>
        <authorList>
            <person name="Gloeckner G."/>
            <person name="Schaap P."/>
        </authorList>
    </citation>
    <scope>NUCLEOTIDE SEQUENCE [LARGE SCALE GENOMIC DNA]</scope>
    <source>
        <strain evidence="5 6">TK</strain>
    </source>
</reference>
<dbReference type="GO" id="GO:0005634">
    <property type="term" value="C:nucleus"/>
    <property type="evidence" value="ECO:0007669"/>
    <property type="project" value="TreeGrafter"/>
</dbReference>
<dbReference type="PANTHER" id="PTHR19849">
    <property type="entry name" value="PHOSPHOLIPASE A-2-ACTIVATING PROTEIN"/>
    <property type="match status" value="1"/>
</dbReference>